<dbReference type="EMBL" id="QMRA01000127">
    <property type="protein sequence ID" value="RLE52203.1"/>
    <property type="molecule type" value="Genomic_DNA"/>
</dbReference>
<reference evidence="2 3" key="1">
    <citation type="submission" date="2018-06" db="EMBL/GenBank/DDBJ databases">
        <title>Extensive metabolic versatility and redundancy in microbially diverse, dynamic hydrothermal sediments.</title>
        <authorList>
            <person name="Dombrowski N."/>
            <person name="Teske A."/>
            <person name="Baker B.J."/>
        </authorList>
    </citation>
    <scope>NUCLEOTIDE SEQUENCE [LARGE SCALE GENOMIC DNA]</scope>
    <source>
        <strain evidence="2">B20_G2</strain>
    </source>
</reference>
<proteinExistence type="predicted"/>
<organism evidence="2 3">
    <name type="scientific">Thermoproteota archaeon</name>
    <dbReference type="NCBI Taxonomy" id="2056631"/>
    <lineage>
        <taxon>Archaea</taxon>
        <taxon>Thermoproteota</taxon>
    </lineage>
</organism>
<protein>
    <submittedName>
        <fullName evidence="2">Uncharacterized protein</fullName>
    </submittedName>
</protein>
<dbReference type="Proteomes" id="UP000269499">
    <property type="component" value="Unassembled WGS sequence"/>
</dbReference>
<name>A0A497EXU9_9CREN</name>
<accession>A0A497EXU9</accession>
<gene>
    <name evidence="2" type="ORF">DRJ26_04965</name>
</gene>
<sequence length="251" mass="28736">MIEDIEDKLRTYFASEGYIEHPIDQFPQEVRPDMAFKRNSDLLFVYIIDLHSLSSKSVILRKIMRMAAVKKHCNLTYVAVPKIVATTLDSAALEEHGIGMLIVNDDVREVVPAKYMEVESKPAISEEVKRKISELEEKISRLERAIANMEIAISRIEYAQPQPTTAINDEKLSEIERELSKIRDEILLLSRRISNIEERISREEEAKKIVITKPPEITIEVKKAAEGLPSFFKDNPWLSILSSRGKSIEES</sequence>
<keyword evidence="1" id="KW-0175">Coiled coil</keyword>
<evidence type="ECO:0000313" key="3">
    <source>
        <dbReference type="Proteomes" id="UP000269499"/>
    </source>
</evidence>
<evidence type="ECO:0000313" key="2">
    <source>
        <dbReference type="EMBL" id="RLE52203.1"/>
    </source>
</evidence>
<comment type="caution">
    <text evidence="2">The sequence shown here is derived from an EMBL/GenBank/DDBJ whole genome shotgun (WGS) entry which is preliminary data.</text>
</comment>
<dbReference type="AlphaFoldDB" id="A0A497EXU9"/>
<feature type="coiled-coil region" evidence="1">
    <location>
        <begin position="125"/>
        <end position="206"/>
    </location>
</feature>
<evidence type="ECO:0000256" key="1">
    <source>
        <dbReference type="SAM" id="Coils"/>
    </source>
</evidence>